<dbReference type="OrthoDB" id="329835at2759"/>
<dbReference type="Proteomes" id="UP001152300">
    <property type="component" value="Unassembled WGS sequence"/>
</dbReference>
<evidence type="ECO:0000313" key="2">
    <source>
        <dbReference type="EMBL" id="KAJ8071243.1"/>
    </source>
</evidence>
<proteinExistence type="predicted"/>
<organism evidence="2 3">
    <name type="scientific">Sclerotinia nivalis</name>
    <dbReference type="NCBI Taxonomy" id="352851"/>
    <lineage>
        <taxon>Eukaryota</taxon>
        <taxon>Fungi</taxon>
        <taxon>Dikarya</taxon>
        <taxon>Ascomycota</taxon>
        <taxon>Pezizomycotina</taxon>
        <taxon>Leotiomycetes</taxon>
        <taxon>Helotiales</taxon>
        <taxon>Sclerotiniaceae</taxon>
        <taxon>Sclerotinia</taxon>
    </lineage>
</organism>
<dbReference type="PANTHER" id="PTHR43775">
    <property type="entry name" value="FATTY ACID SYNTHASE"/>
    <property type="match status" value="1"/>
</dbReference>
<dbReference type="Gene3D" id="3.40.47.10">
    <property type="match status" value="1"/>
</dbReference>
<reference evidence="2" key="1">
    <citation type="submission" date="2022-11" db="EMBL/GenBank/DDBJ databases">
        <title>Genome Resource of Sclerotinia nivalis Strain SnTB1, a Plant Pathogen Isolated from American Ginseng.</title>
        <authorList>
            <person name="Fan S."/>
        </authorList>
    </citation>
    <scope>NUCLEOTIDE SEQUENCE</scope>
    <source>
        <strain evidence="2">SnTB1</strain>
    </source>
</reference>
<comment type="caution">
    <text evidence="2">The sequence shown here is derived from an EMBL/GenBank/DDBJ whole genome shotgun (WGS) entry which is preliminary data.</text>
</comment>
<accession>A0A9X0AZG9</accession>
<dbReference type="InterPro" id="IPR050091">
    <property type="entry name" value="PKS_NRPS_Biosynth_Enz"/>
</dbReference>
<evidence type="ECO:0000313" key="3">
    <source>
        <dbReference type="Proteomes" id="UP001152300"/>
    </source>
</evidence>
<dbReference type="AlphaFoldDB" id="A0A9X0AZG9"/>
<name>A0A9X0AZG9_9HELO</name>
<feature type="domain" description="Beta-ketoacyl synthase-like N-terminal" evidence="1">
    <location>
        <begin position="41"/>
        <end position="96"/>
    </location>
</feature>
<dbReference type="GO" id="GO:0006633">
    <property type="term" value="P:fatty acid biosynthetic process"/>
    <property type="evidence" value="ECO:0007669"/>
    <property type="project" value="TreeGrafter"/>
</dbReference>
<evidence type="ECO:0000259" key="1">
    <source>
        <dbReference type="Pfam" id="PF00109"/>
    </source>
</evidence>
<dbReference type="PANTHER" id="PTHR43775:SF29">
    <property type="entry name" value="ASPERFURANONE POLYKETIDE SYNTHASE AFOG-RELATED"/>
    <property type="match status" value="1"/>
</dbReference>
<dbReference type="GO" id="GO:0004312">
    <property type="term" value="F:fatty acid synthase activity"/>
    <property type="evidence" value="ECO:0007669"/>
    <property type="project" value="TreeGrafter"/>
</dbReference>
<keyword evidence="3" id="KW-1185">Reference proteome</keyword>
<protein>
    <recommendedName>
        <fullName evidence="1">Beta-ketoacyl synthase-like N-terminal domain-containing protein</fullName>
    </recommendedName>
</protein>
<dbReference type="EMBL" id="JAPEIS010000001">
    <property type="protein sequence ID" value="KAJ8071243.1"/>
    <property type="molecule type" value="Genomic_DNA"/>
</dbReference>
<dbReference type="GO" id="GO:0044550">
    <property type="term" value="P:secondary metabolite biosynthetic process"/>
    <property type="evidence" value="ECO:0007669"/>
    <property type="project" value="TreeGrafter"/>
</dbReference>
<dbReference type="SUPFAM" id="SSF53901">
    <property type="entry name" value="Thiolase-like"/>
    <property type="match status" value="1"/>
</dbReference>
<dbReference type="InterPro" id="IPR016039">
    <property type="entry name" value="Thiolase-like"/>
</dbReference>
<dbReference type="Pfam" id="PF00109">
    <property type="entry name" value="ketoacyl-synt"/>
    <property type="match status" value="1"/>
</dbReference>
<sequence>MSNFQETFPIPDESINNFNSIPTPPIFSDDLPFQSESDVREPLAIVGLSFKFPEDATSPKAFWKMMAEKRNTMTEIPKDRMNIDAFYHPDKARVDTVSLFQ</sequence>
<gene>
    <name evidence="2" type="ORF">OCU04_001578</name>
</gene>
<dbReference type="InterPro" id="IPR014030">
    <property type="entry name" value="Ketoacyl_synth_N"/>
</dbReference>